<reference evidence="2 3" key="1">
    <citation type="submission" date="2017-06" db="EMBL/GenBank/DDBJ databases">
        <authorList>
            <person name="Kim H.J."/>
            <person name="Triplett B.A."/>
        </authorList>
    </citation>
    <scope>NUCLEOTIDE SEQUENCE [LARGE SCALE GENOMIC DNA]</scope>
    <source>
        <strain evidence="2 3">DSM 14713</strain>
    </source>
</reference>
<dbReference type="Pfam" id="PF07791">
    <property type="entry name" value="Imm11"/>
    <property type="match status" value="1"/>
</dbReference>
<keyword evidence="3" id="KW-1185">Reference proteome</keyword>
<organism evidence="2 3">
    <name type="scientific">Melittangium boletus DSM 14713</name>
    <dbReference type="NCBI Taxonomy" id="1294270"/>
    <lineage>
        <taxon>Bacteria</taxon>
        <taxon>Pseudomonadati</taxon>
        <taxon>Myxococcota</taxon>
        <taxon>Myxococcia</taxon>
        <taxon>Myxococcales</taxon>
        <taxon>Cystobacterineae</taxon>
        <taxon>Archangiaceae</taxon>
        <taxon>Melittangium</taxon>
    </lineage>
</organism>
<feature type="domain" description="Immunity MXAN-0049 protein" evidence="1">
    <location>
        <begin position="20"/>
        <end position="111"/>
    </location>
</feature>
<dbReference type="KEGG" id="mbd:MEBOL_000281"/>
<sequence length="111" mass="12755">MFREMAPQDVQLFPIEVEGQPEPYHLLVVTRKIRCIDDKACKEARRFTLETGRPERVGEYQVVSGLRIDKSKVEDARVFKLWGWRPALIVDGEIKMALEEAGSVGGYFEEV</sequence>
<accession>A0A286NUY8</accession>
<evidence type="ECO:0000259" key="1">
    <source>
        <dbReference type="Pfam" id="PF07791"/>
    </source>
</evidence>
<evidence type="ECO:0000313" key="2">
    <source>
        <dbReference type="EMBL" id="ATB26847.1"/>
    </source>
</evidence>
<gene>
    <name evidence="2" type="ORF">MEBOL_000281</name>
</gene>
<evidence type="ECO:0000313" key="3">
    <source>
        <dbReference type="Proteomes" id="UP000217289"/>
    </source>
</evidence>
<dbReference type="InterPro" id="IPR012433">
    <property type="entry name" value="Imm11"/>
</dbReference>
<dbReference type="AlphaFoldDB" id="A0A286NUY8"/>
<dbReference type="EMBL" id="CP022163">
    <property type="protein sequence ID" value="ATB26847.1"/>
    <property type="molecule type" value="Genomic_DNA"/>
</dbReference>
<dbReference type="Proteomes" id="UP000217289">
    <property type="component" value="Chromosome"/>
</dbReference>
<name>A0A286NUY8_9BACT</name>
<protein>
    <recommendedName>
        <fullName evidence="1">Immunity MXAN-0049 protein domain-containing protein</fullName>
    </recommendedName>
</protein>
<proteinExistence type="predicted"/>